<keyword evidence="9" id="KW-1185">Reference proteome</keyword>
<dbReference type="InterPro" id="IPR053967">
    <property type="entry name" value="LlgE_F_G-like_D1"/>
</dbReference>
<evidence type="ECO:0000256" key="2">
    <source>
        <dbReference type="ARBA" id="ARBA00009677"/>
    </source>
</evidence>
<dbReference type="RefSeq" id="WP_021691593.1">
    <property type="nucleotide sequence ID" value="NZ_BASZ01000012.1"/>
</dbReference>
<dbReference type="PANTHER" id="PTHR30435:SF19">
    <property type="entry name" value="FLAGELLAR BASAL-BODY ROD PROTEIN FLGG"/>
    <property type="match status" value="1"/>
</dbReference>
<keyword evidence="8" id="KW-0969">Cilium</keyword>
<feature type="domain" description="Flagellar basal-body/hook protein C-terminal" evidence="6">
    <location>
        <begin position="210"/>
        <end position="255"/>
    </location>
</feature>
<dbReference type="eggNOG" id="COG4786">
    <property type="taxonomic scope" value="Bacteria"/>
</dbReference>
<dbReference type="Pfam" id="PF06429">
    <property type="entry name" value="Flg_bbr_C"/>
    <property type="match status" value="1"/>
</dbReference>
<keyword evidence="3 4" id="KW-0975">Bacterial flagellum</keyword>
<dbReference type="GO" id="GO:0009425">
    <property type="term" value="C:bacterial-type flagellum basal body"/>
    <property type="evidence" value="ECO:0007669"/>
    <property type="project" value="UniProtKB-SubCell"/>
</dbReference>
<organism evidence="8 9">
    <name type="scientific">Caenibius tardaugens NBRC 16725</name>
    <dbReference type="NCBI Taxonomy" id="1219035"/>
    <lineage>
        <taxon>Bacteria</taxon>
        <taxon>Pseudomonadati</taxon>
        <taxon>Pseudomonadota</taxon>
        <taxon>Alphaproteobacteria</taxon>
        <taxon>Sphingomonadales</taxon>
        <taxon>Erythrobacteraceae</taxon>
        <taxon>Caenibius</taxon>
    </lineage>
</organism>
<keyword evidence="8" id="KW-0282">Flagellum</keyword>
<dbReference type="NCBIfam" id="TIGR03506">
    <property type="entry name" value="FlgEFG_subfam"/>
    <property type="match status" value="2"/>
</dbReference>
<comment type="subcellular location">
    <subcellularLocation>
        <location evidence="1 4">Bacterial flagellum basal body</location>
    </subcellularLocation>
</comment>
<dbReference type="OrthoDB" id="9804559at2"/>
<sequence length="257" mass="26728">MNGAFEVGAVALRADQKALELLANNIANVNTPAFKRSDARFSAILANQTRDDGTPAAVTGDNLLATGGVRIAARAMLFSQGEIRPTGNPLDLAIDGQGFIELMGPGGQTLLWRGGTLRVNEDGALVTLDGLPLHAGITVPADATRLTISAEGMVKAEGANGEVVELGQIGLVRADHEDMLEQLDGGLLRAADNARLTDALPGEDGAGRMVQGALEGANVELTEEMVQMLVIQRAFAANAQALQTADQLAAITNNLKK</sequence>
<evidence type="ECO:0000256" key="1">
    <source>
        <dbReference type="ARBA" id="ARBA00004117"/>
    </source>
</evidence>
<evidence type="ECO:0000256" key="4">
    <source>
        <dbReference type="RuleBase" id="RU362116"/>
    </source>
</evidence>
<dbReference type="KEGG" id="ntd:EGO55_11015"/>
<evidence type="ECO:0000313" key="9">
    <source>
        <dbReference type="Proteomes" id="UP000016568"/>
    </source>
</evidence>
<feature type="domain" description="Flagellar hook protein FlgE/F/G-like D1" evidence="7">
    <location>
        <begin position="93"/>
        <end position="156"/>
    </location>
</feature>
<feature type="domain" description="Flagellar basal body rod protein N-terminal" evidence="5">
    <location>
        <begin position="6"/>
        <end position="35"/>
    </location>
</feature>
<evidence type="ECO:0000259" key="7">
    <source>
        <dbReference type="Pfam" id="PF22692"/>
    </source>
</evidence>
<evidence type="ECO:0000259" key="6">
    <source>
        <dbReference type="Pfam" id="PF06429"/>
    </source>
</evidence>
<dbReference type="Pfam" id="PF00460">
    <property type="entry name" value="Flg_bb_rod"/>
    <property type="match status" value="1"/>
</dbReference>
<dbReference type="EMBL" id="BASZ01000012">
    <property type="protein sequence ID" value="GAD50775.1"/>
    <property type="molecule type" value="Genomic_DNA"/>
</dbReference>
<dbReference type="PANTHER" id="PTHR30435">
    <property type="entry name" value="FLAGELLAR PROTEIN"/>
    <property type="match status" value="1"/>
</dbReference>
<proteinExistence type="inferred from homology"/>
<dbReference type="AlphaFoldDB" id="U2YPC8"/>
<evidence type="ECO:0000313" key="8">
    <source>
        <dbReference type="EMBL" id="GAD50775.1"/>
    </source>
</evidence>
<reference evidence="8 9" key="1">
    <citation type="submission" date="2013-09" db="EMBL/GenBank/DDBJ databases">
        <title>Whole genome shotgun sequence of Novosphingobium tardaugens NBRC 16725.</title>
        <authorList>
            <person name="Isaki S."/>
            <person name="Hosoyama A."/>
            <person name="Tsuchikane K."/>
            <person name="Katsumata H."/>
            <person name="Ando Y."/>
            <person name="Yamazaki S."/>
            <person name="Fujita N."/>
        </authorList>
    </citation>
    <scope>NUCLEOTIDE SEQUENCE [LARGE SCALE GENOMIC DNA]</scope>
    <source>
        <strain evidence="8 9">NBRC 16725</strain>
    </source>
</reference>
<gene>
    <name evidence="8" type="primary">flgG</name>
    <name evidence="8" type="ORF">NT2_12_00390</name>
</gene>
<accession>U2YPC8</accession>
<dbReference type="GO" id="GO:0071978">
    <property type="term" value="P:bacterial-type flagellum-dependent swarming motility"/>
    <property type="evidence" value="ECO:0007669"/>
    <property type="project" value="TreeGrafter"/>
</dbReference>
<protein>
    <submittedName>
        <fullName evidence="8">Flagellar basal-body rod protein FlgG</fullName>
    </submittedName>
</protein>
<name>U2YPC8_9SPHN</name>
<dbReference type="InterPro" id="IPR037925">
    <property type="entry name" value="FlgE/F/G-like"/>
</dbReference>
<dbReference type="InterPro" id="IPR020013">
    <property type="entry name" value="Flagellar_FlgE/F/G"/>
</dbReference>
<dbReference type="InterPro" id="IPR001444">
    <property type="entry name" value="Flag_bb_rod_N"/>
</dbReference>
<dbReference type="InterPro" id="IPR010930">
    <property type="entry name" value="Flg_bb/hook_C_dom"/>
</dbReference>
<comment type="similarity">
    <text evidence="2 4">Belongs to the flagella basal body rod proteins family.</text>
</comment>
<keyword evidence="8" id="KW-0966">Cell projection</keyword>
<comment type="caution">
    <text evidence="8">The sequence shown here is derived from an EMBL/GenBank/DDBJ whole genome shotgun (WGS) entry which is preliminary data.</text>
</comment>
<dbReference type="Pfam" id="PF22692">
    <property type="entry name" value="LlgE_F_G_D1"/>
    <property type="match status" value="1"/>
</dbReference>
<evidence type="ECO:0000256" key="3">
    <source>
        <dbReference type="ARBA" id="ARBA00023143"/>
    </source>
</evidence>
<evidence type="ECO:0000259" key="5">
    <source>
        <dbReference type="Pfam" id="PF00460"/>
    </source>
</evidence>
<dbReference type="SUPFAM" id="SSF117143">
    <property type="entry name" value="Flagellar hook protein flgE"/>
    <property type="match status" value="1"/>
</dbReference>
<dbReference type="Proteomes" id="UP000016568">
    <property type="component" value="Unassembled WGS sequence"/>
</dbReference>